<dbReference type="EMBL" id="LGEQ01000046">
    <property type="protein sequence ID" value="KUJ92838.1"/>
    <property type="molecule type" value="Genomic_DNA"/>
</dbReference>
<accession>A0A124FBR1</accession>
<dbReference type="SUPFAM" id="SSF75138">
    <property type="entry name" value="HprK N-terminal domain-like"/>
    <property type="match status" value="1"/>
</dbReference>
<name>A0A124FBR1_ARCFL</name>
<dbReference type="Proteomes" id="UP000054307">
    <property type="component" value="Unassembled WGS sequence"/>
</dbReference>
<dbReference type="Gene3D" id="3.40.50.300">
    <property type="entry name" value="P-loop containing nucleotide triphosphate hydrolases"/>
    <property type="match status" value="1"/>
</dbReference>
<dbReference type="PANTHER" id="PTHR43356:SF2">
    <property type="entry name" value="PHOSPHATE ACETYLTRANSFERASE"/>
    <property type="match status" value="1"/>
</dbReference>
<evidence type="ECO:0000313" key="2">
    <source>
        <dbReference type="EMBL" id="KUJ92838.1"/>
    </source>
</evidence>
<evidence type="ECO:0000313" key="5">
    <source>
        <dbReference type="Proteomes" id="UP000054307"/>
    </source>
</evidence>
<organism evidence="3 4">
    <name type="scientific">Archaeoglobus fulgidus</name>
    <dbReference type="NCBI Taxonomy" id="2234"/>
    <lineage>
        <taxon>Archaea</taxon>
        <taxon>Methanobacteriati</taxon>
        <taxon>Methanobacteriota</taxon>
        <taxon>Archaeoglobi</taxon>
        <taxon>Archaeoglobales</taxon>
        <taxon>Archaeoglobaceae</taxon>
        <taxon>Archaeoglobus</taxon>
    </lineage>
</organism>
<dbReference type="Pfam" id="PF13500">
    <property type="entry name" value="AAA_26"/>
    <property type="match status" value="1"/>
</dbReference>
<evidence type="ECO:0000313" key="3">
    <source>
        <dbReference type="EMBL" id="KUK06294.1"/>
    </source>
</evidence>
<dbReference type="InterPro" id="IPR028979">
    <property type="entry name" value="Ser_kin/Pase_Hpr-like_N_sf"/>
</dbReference>
<sequence length="337" mass="37321">MKKILVSSVGERSGKTSIALTLALILSEKKYRVGYFKTFDTETYDVDLAKGFGFESGCGVILDRPYAEFLISEDPYKLKKTIISEFEKLSADKDVVIIEGAQSYVHGQAAELSDLEISKLLDAEVLAIAKYYSDFIVDDIILAKRHFEERMKKVIINQMSGYKRSYVASLVEKVFLKHGIELAGIIPTDPGLMGIPVSEIAAATGSEYLVKADKDEIVEQVVVGAMKPEAALTHMRNARNFVFVTGGDRSDLMLLAIESGAKCIVATGNMEPPAMVLSKATESNVAVLLSRYDTATTLELIQRTFGRVGIRKENLSRARELFEKNVNVEGLLWWIMI</sequence>
<reference evidence="4 5" key="2">
    <citation type="journal article" date="2015" name="MBio">
        <title>Genome-Resolved Metagenomic Analysis Reveals Roles for Candidate Phyla and Other Microbial Community Members in Biogeochemical Transformations in Oil Reservoirs.</title>
        <authorList>
            <person name="Hu P."/>
            <person name="Tom L."/>
            <person name="Singh A."/>
            <person name="Thomas B.C."/>
            <person name="Baker B.J."/>
            <person name="Piceno Y.M."/>
            <person name="Andersen G.L."/>
            <person name="Banfield J.F."/>
        </authorList>
    </citation>
    <scope>NUCLEOTIDE SEQUENCE [LARGE SCALE GENOMIC DNA]</scope>
</reference>
<dbReference type="SUPFAM" id="SSF52540">
    <property type="entry name" value="P-loop containing nucleoside triphosphate hydrolases"/>
    <property type="match status" value="1"/>
</dbReference>
<dbReference type="PANTHER" id="PTHR43356">
    <property type="entry name" value="PHOSPHATE ACETYLTRANSFERASE"/>
    <property type="match status" value="1"/>
</dbReference>
<feature type="domain" description="DRTGG" evidence="1">
    <location>
        <begin position="199"/>
        <end position="303"/>
    </location>
</feature>
<dbReference type="PATRIC" id="fig|2234.6.peg.666"/>
<dbReference type="EMBL" id="LGEX01000042">
    <property type="protein sequence ID" value="KUK06294.1"/>
    <property type="molecule type" value="Genomic_DNA"/>
</dbReference>
<reference evidence="3" key="1">
    <citation type="journal article" date="2015" name="MBio">
        <title>Genome-resolved metagenomic analysis reveals roles for candidate phyla and other microbial community members in biogeochemical transformations in oil reservoirs.</title>
        <authorList>
            <person name="Hu P."/>
            <person name="Tom L."/>
            <person name="Singh A."/>
            <person name="Thomas B.C."/>
            <person name="Baker B.J."/>
            <person name="Piceno Y.M."/>
            <person name="Andersen G.L."/>
            <person name="Banfield J.F."/>
        </authorList>
    </citation>
    <scope>NUCLEOTIDE SEQUENCE [LARGE SCALE GENOMIC DNA]</scope>
    <source>
        <strain evidence="3">49_2300</strain>
        <strain evidence="2">49_95</strain>
    </source>
</reference>
<protein>
    <recommendedName>
        <fullName evidence="1">DRTGG domain-containing protein</fullName>
    </recommendedName>
</protein>
<dbReference type="InterPro" id="IPR027417">
    <property type="entry name" value="P-loop_NTPase"/>
</dbReference>
<dbReference type="AlphaFoldDB" id="A0A124FBR1"/>
<dbReference type="Pfam" id="PF07085">
    <property type="entry name" value="DRTGG"/>
    <property type="match status" value="1"/>
</dbReference>
<comment type="caution">
    <text evidence="3">The sequence shown here is derived from an EMBL/GenBank/DDBJ whole genome shotgun (WGS) entry which is preliminary data.</text>
</comment>
<dbReference type="Gene3D" id="3.40.1390.20">
    <property type="entry name" value="HprK N-terminal domain-like"/>
    <property type="match status" value="1"/>
</dbReference>
<gene>
    <name evidence="2" type="ORF">XD40_1955</name>
    <name evidence="3" type="ORF">XD48_1459</name>
</gene>
<evidence type="ECO:0000313" key="4">
    <source>
        <dbReference type="Proteomes" id="UP000054015"/>
    </source>
</evidence>
<dbReference type="InterPro" id="IPR010766">
    <property type="entry name" value="DRTGG"/>
</dbReference>
<dbReference type="InterPro" id="IPR050500">
    <property type="entry name" value="Phos_Acetyltrans/Butyryltrans"/>
</dbReference>
<evidence type="ECO:0000259" key="1">
    <source>
        <dbReference type="Pfam" id="PF07085"/>
    </source>
</evidence>
<proteinExistence type="predicted"/>
<dbReference type="Proteomes" id="UP000054015">
    <property type="component" value="Unassembled WGS sequence"/>
</dbReference>